<dbReference type="Proteomes" id="UP000289738">
    <property type="component" value="Chromosome B06"/>
</dbReference>
<proteinExistence type="predicted"/>
<protein>
    <submittedName>
        <fullName evidence="1">Uncharacterized protein</fullName>
    </submittedName>
</protein>
<gene>
    <name evidence="1" type="ORF">Ahy_B06g079912</name>
</gene>
<sequence length="62" mass="6979">MSSHSLFTQSTRLRNLSHECPQTADLLLHAAIAEYSVPESVPFYNCGCFVVKVKRTEKKAHT</sequence>
<keyword evidence="2" id="KW-1185">Reference proteome</keyword>
<name>A0A444YGK5_ARAHY</name>
<dbReference type="AlphaFoldDB" id="A0A444YGK5"/>
<dbReference type="EMBL" id="SDMP01000016">
    <property type="protein sequence ID" value="RYR01058.1"/>
    <property type="molecule type" value="Genomic_DNA"/>
</dbReference>
<reference evidence="1 2" key="1">
    <citation type="submission" date="2019-01" db="EMBL/GenBank/DDBJ databases">
        <title>Sequencing of cultivated peanut Arachis hypogaea provides insights into genome evolution and oil improvement.</title>
        <authorList>
            <person name="Chen X."/>
        </authorList>
    </citation>
    <scope>NUCLEOTIDE SEQUENCE [LARGE SCALE GENOMIC DNA]</scope>
    <source>
        <strain evidence="2">cv. Fuhuasheng</strain>
        <tissue evidence="1">Leaves</tissue>
    </source>
</reference>
<evidence type="ECO:0000313" key="1">
    <source>
        <dbReference type="EMBL" id="RYR01058.1"/>
    </source>
</evidence>
<evidence type="ECO:0000313" key="2">
    <source>
        <dbReference type="Proteomes" id="UP000289738"/>
    </source>
</evidence>
<accession>A0A444YGK5</accession>
<organism evidence="1 2">
    <name type="scientific">Arachis hypogaea</name>
    <name type="common">Peanut</name>
    <dbReference type="NCBI Taxonomy" id="3818"/>
    <lineage>
        <taxon>Eukaryota</taxon>
        <taxon>Viridiplantae</taxon>
        <taxon>Streptophyta</taxon>
        <taxon>Embryophyta</taxon>
        <taxon>Tracheophyta</taxon>
        <taxon>Spermatophyta</taxon>
        <taxon>Magnoliopsida</taxon>
        <taxon>eudicotyledons</taxon>
        <taxon>Gunneridae</taxon>
        <taxon>Pentapetalae</taxon>
        <taxon>rosids</taxon>
        <taxon>fabids</taxon>
        <taxon>Fabales</taxon>
        <taxon>Fabaceae</taxon>
        <taxon>Papilionoideae</taxon>
        <taxon>50 kb inversion clade</taxon>
        <taxon>dalbergioids sensu lato</taxon>
        <taxon>Dalbergieae</taxon>
        <taxon>Pterocarpus clade</taxon>
        <taxon>Arachis</taxon>
    </lineage>
</organism>
<comment type="caution">
    <text evidence="1">The sequence shown here is derived from an EMBL/GenBank/DDBJ whole genome shotgun (WGS) entry which is preliminary data.</text>
</comment>